<evidence type="ECO:0000259" key="4">
    <source>
        <dbReference type="PROSITE" id="PS51857"/>
    </source>
</evidence>
<evidence type="ECO:0000256" key="3">
    <source>
        <dbReference type="RuleBase" id="RU000408"/>
    </source>
</evidence>
<dbReference type="PRINTS" id="PR00050">
    <property type="entry name" value="COLDSHOCK"/>
</dbReference>
<keyword evidence="6" id="KW-1185">Reference proteome</keyword>
<dbReference type="PROSITE" id="PS51857">
    <property type="entry name" value="CSD_2"/>
    <property type="match status" value="1"/>
</dbReference>
<evidence type="ECO:0000313" key="6">
    <source>
        <dbReference type="Proteomes" id="UP000295215"/>
    </source>
</evidence>
<protein>
    <submittedName>
        <fullName evidence="5">Putative cold-shock DNA-binding protein</fullName>
    </submittedName>
</protein>
<comment type="subcellular location">
    <subcellularLocation>
        <location evidence="1 3">Cytoplasm</location>
    </subcellularLocation>
</comment>
<keyword evidence="2" id="KW-0963">Cytoplasm</keyword>
<dbReference type="OrthoDB" id="9805039at2"/>
<sequence length="66" mass="7436">MQVGTIKFFNEDKGFGFITNEQTQEDIFVHITGLKTKNIEKGNRVSYVEENGKKGVIATEVTVIED</sequence>
<dbReference type="GO" id="GO:0003677">
    <property type="term" value="F:DNA binding"/>
    <property type="evidence" value="ECO:0007669"/>
    <property type="project" value="UniProtKB-KW"/>
</dbReference>
<dbReference type="InterPro" id="IPR012340">
    <property type="entry name" value="NA-bd_OB-fold"/>
</dbReference>
<proteinExistence type="predicted"/>
<dbReference type="InterPro" id="IPR019844">
    <property type="entry name" value="CSD_CS"/>
</dbReference>
<evidence type="ECO:0000313" key="5">
    <source>
        <dbReference type="EMBL" id="TDS65241.1"/>
    </source>
</evidence>
<dbReference type="PROSITE" id="PS00352">
    <property type="entry name" value="CSD_1"/>
    <property type="match status" value="1"/>
</dbReference>
<dbReference type="InterPro" id="IPR012156">
    <property type="entry name" value="Cold_shock_CspA"/>
</dbReference>
<comment type="caution">
    <text evidence="5">The sequence shown here is derived from an EMBL/GenBank/DDBJ whole genome shotgun (WGS) entry which is preliminary data.</text>
</comment>
<dbReference type="InterPro" id="IPR050181">
    <property type="entry name" value="Cold_shock_domain"/>
</dbReference>
<dbReference type="SUPFAM" id="SSF50249">
    <property type="entry name" value="Nucleic acid-binding proteins"/>
    <property type="match status" value="1"/>
</dbReference>
<feature type="domain" description="CSD" evidence="4">
    <location>
        <begin position="1"/>
        <end position="63"/>
    </location>
</feature>
<evidence type="ECO:0000256" key="1">
    <source>
        <dbReference type="ARBA" id="ARBA00004496"/>
    </source>
</evidence>
<dbReference type="Pfam" id="PF00313">
    <property type="entry name" value="CSD"/>
    <property type="match status" value="1"/>
</dbReference>
<keyword evidence="5" id="KW-0238">DNA-binding</keyword>
<dbReference type="PANTHER" id="PTHR11544">
    <property type="entry name" value="COLD SHOCK DOMAIN CONTAINING PROTEINS"/>
    <property type="match status" value="1"/>
</dbReference>
<dbReference type="CDD" id="cd04458">
    <property type="entry name" value="CSP_CDS"/>
    <property type="match status" value="1"/>
</dbReference>
<gene>
    <name evidence="5" type="ORF">C8P70_10222</name>
</gene>
<name>A0A4V3E9A7_9FLAO</name>
<dbReference type="Proteomes" id="UP000295215">
    <property type="component" value="Unassembled WGS sequence"/>
</dbReference>
<dbReference type="InterPro" id="IPR002059">
    <property type="entry name" value="CSP_DNA-bd"/>
</dbReference>
<reference evidence="5 6" key="1">
    <citation type="submission" date="2019-03" db="EMBL/GenBank/DDBJ databases">
        <title>Genomic Encyclopedia of Archaeal and Bacterial Type Strains, Phase II (KMG-II): from individual species to whole genera.</title>
        <authorList>
            <person name="Goeker M."/>
        </authorList>
    </citation>
    <scope>NUCLEOTIDE SEQUENCE [LARGE SCALE GENOMIC DNA]</scope>
    <source>
        <strain evidence="5 6">DSM 28213</strain>
    </source>
</reference>
<dbReference type="InterPro" id="IPR011129">
    <property type="entry name" value="CSD"/>
</dbReference>
<dbReference type="Gene3D" id="2.40.50.140">
    <property type="entry name" value="Nucleic acid-binding proteins"/>
    <property type="match status" value="1"/>
</dbReference>
<evidence type="ECO:0000256" key="2">
    <source>
        <dbReference type="ARBA" id="ARBA00022490"/>
    </source>
</evidence>
<accession>A0A4V3E9A7</accession>
<dbReference type="SMART" id="SM00357">
    <property type="entry name" value="CSP"/>
    <property type="match status" value="1"/>
</dbReference>
<organism evidence="5 6">
    <name type="scientific">Myroides indicus</name>
    <dbReference type="NCBI Taxonomy" id="1323422"/>
    <lineage>
        <taxon>Bacteria</taxon>
        <taxon>Pseudomonadati</taxon>
        <taxon>Bacteroidota</taxon>
        <taxon>Flavobacteriia</taxon>
        <taxon>Flavobacteriales</taxon>
        <taxon>Flavobacteriaceae</taxon>
        <taxon>Myroides</taxon>
    </lineage>
</organism>
<dbReference type="AlphaFoldDB" id="A0A4V3E9A7"/>
<dbReference type="GO" id="GO:0005829">
    <property type="term" value="C:cytosol"/>
    <property type="evidence" value="ECO:0007669"/>
    <property type="project" value="UniProtKB-ARBA"/>
</dbReference>
<dbReference type="EMBL" id="SOAG01000002">
    <property type="protein sequence ID" value="TDS65241.1"/>
    <property type="molecule type" value="Genomic_DNA"/>
</dbReference>
<dbReference type="RefSeq" id="WP_133711469.1">
    <property type="nucleotide sequence ID" value="NZ_SOAG01000002.1"/>
</dbReference>
<dbReference type="PIRSF" id="PIRSF002599">
    <property type="entry name" value="Cold_shock_A"/>
    <property type="match status" value="1"/>
</dbReference>